<accession>A0AAD5H4H0</accession>
<name>A0AAD5H4H0_9CHLO</name>
<evidence type="ECO:0000313" key="1">
    <source>
        <dbReference type="EMBL" id="KAI7843516.1"/>
    </source>
</evidence>
<gene>
    <name evidence="1" type="ORF">COHA_002758</name>
</gene>
<dbReference type="Proteomes" id="UP001205105">
    <property type="component" value="Unassembled WGS sequence"/>
</dbReference>
<sequence>MVVAAVAHAASWRPAAFPSLPVLVLDCGRSSVGAGWGDEAFTSEAVAGMDGLVHLQLNRFVQASALGSLPLGLQHLTLNLCEGDSVADCKELPKGLRLETLNITAAGVAVHWADLCRTQRCRVTASKMLFIQAQVGWPNPKLAGAKAPGKPKRGQQAQQPPFEGCVTFGMLPEAAGHSILSAQRLEGGQRVLYFQQPLSDAQASEVASAGAPVVSISFAEQGDAASAAVLGSAAFAAASGGALKEAMHMVLQPGLSLAPYTALHKLFALLPGPLSPSALPPHVLDLKLTCLPSFPPAQRRLNAAEALAGQADLEGLRLEGWAHMDLSGLPGSVHTLTVLLPELPPGAVLGAPGGPLRLPPPGRPPLNMIGVRLKAGGRQGAGTQTVPGVGTLTTFAVGMDGSTGAPAVDLTELVQRARMVVVEGQSIEIALSCGMKEFGPLLAASPLQELQILGSQATIRFGGAASGGGGGVMMGAGFLQMALMTSQGGSQWDILAADNGSFHIRRRGGA</sequence>
<keyword evidence="2" id="KW-1185">Reference proteome</keyword>
<comment type="caution">
    <text evidence="1">The sequence shown here is derived from an EMBL/GenBank/DDBJ whole genome shotgun (WGS) entry which is preliminary data.</text>
</comment>
<evidence type="ECO:0000313" key="2">
    <source>
        <dbReference type="Proteomes" id="UP001205105"/>
    </source>
</evidence>
<dbReference type="EMBL" id="JADXDR010000037">
    <property type="protein sequence ID" value="KAI7843516.1"/>
    <property type="molecule type" value="Genomic_DNA"/>
</dbReference>
<organism evidence="1 2">
    <name type="scientific">Chlorella ohadii</name>
    <dbReference type="NCBI Taxonomy" id="2649997"/>
    <lineage>
        <taxon>Eukaryota</taxon>
        <taxon>Viridiplantae</taxon>
        <taxon>Chlorophyta</taxon>
        <taxon>core chlorophytes</taxon>
        <taxon>Trebouxiophyceae</taxon>
        <taxon>Chlorellales</taxon>
        <taxon>Chlorellaceae</taxon>
        <taxon>Chlorella clade</taxon>
        <taxon>Chlorella</taxon>
    </lineage>
</organism>
<reference evidence="1" key="1">
    <citation type="submission" date="2020-11" db="EMBL/GenBank/DDBJ databases">
        <title>Chlorella ohadii genome sequencing and assembly.</title>
        <authorList>
            <person name="Murik O."/>
            <person name="Treves H."/>
            <person name="Kedem I."/>
            <person name="Shotland Y."/>
            <person name="Kaplan A."/>
        </authorList>
    </citation>
    <scope>NUCLEOTIDE SEQUENCE</scope>
    <source>
        <strain evidence="1">1</strain>
    </source>
</reference>
<proteinExistence type="predicted"/>
<protein>
    <submittedName>
        <fullName evidence="1">Uncharacterized protein</fullName>
    </submittedName>
</protein>
<dbReference type="AlphaFoldDB" id="A0AAD5H4H0"/>